<evidence type="ECO:0000313" key="2">
    <source>
        <dbReference type="Proteomes" id="UP001056120"/>
    </source>
</evidence>
<reference evidence="1 2" key="2">
    <citation type="journal article" date="2022" name="Mol. Ecol. Resour.">
        <title>The genomes of chicory, endive, great burdock and yacon provide insights into Asteraceae paleo-polyploidization history and plant inulin production.</title>
        <authorList>
            <person name="Fan W."/>
            <person name="Wang S."/>
            <person name="Wang H."/>
            <person name="Wang A."/>
            <person name="Jiang F."/>
            <person name="Liu H."/>
            <person name="Zhao H."/>
            <person name="Xu D."/>
            <person name="Zhang Y."/>
        </authorList>
    </citation>
    <scope>NUCLEOTIDE SEQUENCE [LARGE SCALE GENOMIC DNA]</scope>
    <source>
        <strain evidence="2">cv. Yunnan</strain>
        <tissue evidence="1">Leaves</tissue>
    </source>
</reference>
<protein>
    <submittedName>
        <fullName evidence="1">Uncharacterized protein</fullName>
    </submittedName>
</protein>
<gene>
    <name evidence="1" type="ORF">L1987_16073</name>
</gene>
<accession>A0ACB9J867</accession>
<organism evidence="1 2">
    <name type="scientific">Smallanthus sonchifolius</name>
    <dbReference type="NCBI Taxonomy" id="185202"/>
    <lineage>
        <taxon>Eukaryota</taxon>
        <taxon>Viridiplantae</taxon>
        <taxon>Streptophyta</taxon>
        <taxon>Embryophyta</taxon>
        <taxon>Tracheophyta</taxon>
        <taxon>Spermatophyta</taxon>
        <taxon>Magnoliopsida</taxon>
        <taxon>eudicotyledons</taxon>
        <taxon>Gunneridae</taxon>
        <taxon>Pentapetalae</taxon>
        <taxon>asterids</taxon>
        <taxon>campanulids</taxon>
        <taxon>Asterales</taxon>
        <taxon>Asteraceae</taxon>
        <taxon>Asteroideae</taxon>
        <taxon>Heliantheae alliance</taxon>
        <taxon>Millerieae</taxon>
        <taxon>Smallanthus</taxon>
    </lineage>
</organism>
<proteinExistence type="predicted"/>
<comment type="caution">
    <text evidence="1">The sequence shown here is derived from an EMBL/GenBank/DDBJ whole genome shotgun (WGS) entry which is preliminary data.</text>
</comment>
<keyword evidence="2" id="KW-1185">Reference proteome</keyword>
<reference evidence="2" key="1">
    <citation type="journal article" date="2022" name="Mol. Ecol. Resour.">
        <title>The genomes of chicory, endive, great burdock and yacon provide insights into Asteraceae palaeo-polyploidization history and plant inulin production.</title>
        <authorList>
            <person name="Fan W."/>
            <person name="Wang S."/>
            <person name="Wang H."/>
            <person name="Wang A."/>
            <person name="Jiang F."/>
            <person name="Liu H."/>
            <person name="Zhao H."/>
            <person name="Xu D."/>
            <person name="Zhang Y."/>
        </authorList>
    </citation>
    <scope>NUCLEOTIDE SEQUENCE [LARGE SCALE GENOMIC DNA]</scope>
    <source>
        <strain evidence="2">cv. Yunnan</strain>
    </source>
</reference>
<evidence type="ECO:0000313" key="1">
    <source>
        <dbReference type="EMBL" id="KAI3816379.1"/>
    </source>
</evidence>
<sequence>MEAKAAKAGAYENDGGSLSKSSKSYLSGSDDVGDHPSLQIEDTKMLDFYGKWVWQKRKDELSDLNFRLSYLSPPPPIPSSLNFPTDISSHKSW</sequence>
<dbReference type="EMBL" id="CM042022">
    <property type="protein sequence ID" value="KAI3816379.1"/>
    <property type="molecule type" value="Genomic_DNA"/>
</dbReference>
<name>A0ACB9J867_9ASTR</name>
<dbReference type="Proteomes" id="UP001056120">
    <property type="component" value="Linkage Group LG05"/>
</dbReference>